<dbReference type="PROSITE" id="PS50158">
    <property type="entry name" value="ZF_CCHC"/>
    <property type="match status" value="1"/>
</dbReference>
<dbReference type="InterPro" id="IPR001878">
    <property type="entry name" value="Znf_CCHC"/>
</dbReference>
<dbReference type="SMART" id="SM00343">
    <property type="entry name" value="ZnF_C2HC"/>
    <property type="match status" value="2"/>
</dbReference>
<keyword evidence="1" id="KW-0862">Zinc</keyword>
<evidence type="ECO:0000256" key="2">
    <source>
        <dbReference type="SAM" id="MobiDB-lite"/>
    </source>
</evidence>
<accession>A0ABQ7TU95</accession>
<organism evidence="4 5">
    <name type="scientific">Solanum tuberosum</name>
    <name type="common">Potato</name>
    <dbReference type="NCBI Taxonomy" id="4113"/>
    <lineage>
        <taxon>Eukaryota</taxon>
        <taxon>Viridiplantae</taxon>
        <taxon>Streptophyta</taxon>
        <taxon>Embryophyta</taxon>
        <taxon>Tracheophyta</taxon>
        <taxon>Spermatophyta</taxon>
        <taxon>Magnoliopsida</taxon>
        <taxon>eudicotyledons</taxon>
        <taxon>Gunneridae</taxon>
        <taxon>Pentapetalae</taxon>
        <taxon>asterids</taxon>
        <taxon>lamiids</taxon>
        <taxon>Solanales</taxon>
        <taxon>Solanaceae</taxon>
        <taxon>Solanoideae</taxon>
        <taxon>Solaneae</taxon>
        <taxon>Solanum</taxon>
    </lineage>
</organism>
<proteinExistence type="predicted"/>
<reference evidence="4 5" key="1">
    <citation type="journal article" date="2021" name="bioRxiv">
        <title>Chromosome-scale and haplotype-resolved genome assembly of a tetraploid potato cultivar.</title>
        <authorList>
            <person name="Sun H."/>
            <person name="Jiao W.-B."/>
            <person name="Krause K."/>
            <person name="Campoy J.A."/>
            <person name="Goel M."/>
            <person name="Folz-Donahue K."/>
            <person name="Kukat C."/>
            <person name="Huettel B."/>
            <person name="Schneeberger K."/>
        </authorList>
    </citation>
    <scope>NUCLEOTIDE SEQUENCE [LARGE SCALE GENOMIC DNA]</scope>
    <source>
        <strain evidence="4">SolTubOtavaFocal</strain>
        <tissue evidence="4">Leaves</tissue>
    </source>
</reference>
<name>A0ABQ7TU95_SOLTU</name>
<sequence length="264" mass="29093">MLNSVHVSIAMGFRPFSSDSDMWLYLCNVYQQSNLAREFEVECNIAEYIQGDKNGLRKCWENDKGQGWYTVLREETRLGTQAAMESMPLPTIALLEQKSTIGTSSGNAKRSVQCYECNDFGHIATNCPKEKKFCAYCKITGHHISDCHRRPNCSRLADQAYEMDVTKSAGSFRSGHDLERLIQDSIAAALPGAISSALSASSGTSNSIKSTWHLDSGASNHMTGDLSQFSSLYDDVSKHVIHTANGHTLPASESENRDDHGKEA</sequence>
<evidence type="ECO:0000259" key="3">
    <source>
        <dbReference type="PROSITE" id="PS50158"/>
    </source>
</evidence>
<keyword evidence="1" id="KW-0863">Zinc-finger</keyword>
<dbReference type="Pfam" id="PF00098">
    <property type="entry name" value="zf-CCHC"/>
    <property type="match status" value="1"/>
</dbReference>
<evidence type="ECO:0000313" key="5">
    <source>
        <dbReference type="Proteomes" id="UP000826656"/>
    </source>
</evidence>
<dbReference type="EMBL" id="JAIVGD010000028">
    <property type="protein sequence ID" value="KAH0738294.1"/>
    <property type="molecule type" value="Genomic_DNA"/>
</dbReference>
<dbReference type="Pfam" id="PF22936">
    <property type="entry name" value="Pol_BBD"/>
    <property type="match status" value="1"/>
</dbReference>
<feature type="domain" description="CCHC-type" evidence="3">
    <location>
        <begin position="114"/>
        <end position="129"/>
    </location>
</feature>
<comment type="caution">
    <text evidence="4">The sequence shown here is derived from an EMBL/GenBank/DDBJ whole genome shotgun (WGS) entry which is preliminary data.</text>
</comment>
<protein>
    <recommendedName>
        <fullName evidence="3">CCHC-type domain-containing protein</fullName>
    </recommendedName>
</protein>
<gene>
    <name evidence="4" type="ORF">KY290_036999</name>
</gene>
<keyword evidence="1" id="KW-0479">Metal-binding</keyword>
<evidence type="ECO:0000313" key="4">
    <source>
        <dbReference type="EMBL" id="KAH0738294.1"/>
    </source>
</evidence>
<dbReference type="InterPro" id="IPR036875">
    <property type="entry name" value="Znf_CCHC_sf"/>
</dbReference>
<keyword evidence="5" id="KW-1185">Reference proteome</keyword>
<dbReference type="Gene3D" id="4.10.60.10">
    <property type="entry name" value="Zinc finger, CCHC-type"/>
    <property type="match status" value="1"/>
</dbReference>
<feature type="region of interest" description="Disordered" evidence="2">
    <location>
        <begin position="244"/>
        <end position="264"/>
    </location>
</feature>
<evidence type="ECO:0000256" key="1">
    <source>
        <dbReference type="PROSITE-ProRule" id="PRU00047"/>
    </source>
</evidence>
<dbReference type="InterPro" id="IPR054722">
    <property type="entry name" value="PolX-like_BBD"/>
</dbReference>
<dbReference type="SUPFAM" id="SSF57756">
    <property type="entry name" value="Retrovirus zinc finger-like domains"/>
    <property type="match status" value="1"/>
</dbReference>
<feature type="compositionally biased region" description="Basic and acidic residues" evidence="2">
    <location>
        <begin position="254"/>
        <end position="264"/>
    </location>
</feature>
<dbReference type="Proteomes" id="UP000826656">
    <property type="component" value="Unassembled WGS sequence"/>
</dbReference>